<evidence type="ECO:0008006" key="3">
    <source>
        <dbReference type="Google" id="ProtNLM"/>
    </source>
</evidence>
<protein>
    <recommendedName>
        <fullName evidence="3">LITAF domain-containing protein</fullName>
    </recommendedName>
</protein>
<proteinExistence type="predicted"/>
<dbReference type="EMBL" id="JBDODL010001561">
    <property type="protein sequence ID" value="MES1921621.1"/>
    <property type="molecule type" value="Genomic_DNA"/>
</dbReference>
<comment type="caution">
    <text evidence="1">The sequence shown here is derived from an EMBL/GenBank/DDBJ whole genome shotgun (WGS) entry which is preliminary data.</text>
</comment>
<keyword evidence="2" id="KW-1185">Reference proteome</keyword>
<organism evidence="1 2">
    <name type="scientific">Bonamia ostreae</name>
    <dbReference type="NCBI Taxonomy" id="126728"/>
    <lineage>
        <taxon>Eukaryota</taxon>
        <taxon>Sar</taxon>
        <taxon>Rhizaria</taxon>
        <taxon>Endomyxa</taxon>
        <taxon>Ascetosporea</taxon>
        <taxon>Haplosporida</taxon>
        <taxon>Bonamia</taxon>
    </lineage>
</organism>
<gene>
    <name evidence="1" type="ORF">MHBO_003148</name>
</gene>
<dbReference type="Proteomes" id="UP001439008">
    <property type="component" value="Unassembled WGS sequence"/>
</dbReference>
<name>A0ABV2APL9_9EUKA</name>
<accession>A0ABV2APL9</accession>
<reference evidence="1 2" key="1">
    <citation type="journal article" date="2024" name="BMC Biol.">
        <title>Comparative genomics of Ascetosporea gives new insight into the evolutionary basis for animal parasitism in Rhizaria.</title>
        <authorList>
            <person name="Hiltunen Thoren M."/>
            <person name="Onut-Brannstrom I."/>
            <person name="Alfjorden A."/>
            <person name="Peckova H."/>
            <person name="Swords F."/>
            <person name="Hooper C."/>
            <person name="Holzer A.S."/>
            <person name="Bass D."/>
            <person name="Burki F."/>
        </authorList>
    </citation>
    <scope>NUCLEOTIDE SEQUENCE [LARGE SCALE GENOMIC DNA]</scope>
    <source>
        <strain evidence="1">20-A016</strain>
    </source>
</reference>
<evidence type="ECO:0000313" key="2">
    <source>
        <dbReference type="Proteomes" id="UP001439008"/>
    </source>
</evidence>
<evidence type="ECO:0000313" key="1">
    <source>
        <dbReference type="EMBL" id="MES1921621.1"/>
    </source>
</evidence>
<sequence length="102" mass="12138">MTLKTTKMASKKIRKNRNYRKKKLLFYRKNSKNCKQKQIIFRKERERSIVYLILACLPPFILLLIVVAFKIRVPCPNCSYSTTVVEKLQWIVANYVNDKIPT</sequence>